<dbReference type="InterPro" id="IPR006076">
    <property type="entry name" value="FAD-dep_OxRdtase"/>
</dbReference>
<name>A0A2V4NCJ2_9RHOB</name>
<dbReference type="PANTHER" id="PTHR13847">
    <property type="entry name" value="SARCOSINE DEHYDROGENASE-RELATED"/>
    <property type="match status" value="1"/>
</dbReference>
<evidence type="ECO:0000313" key="4">
    <source>
        <dbReference type="Proteomes" id="UP000248012"/>
    </source>
</evidence>
<dbReference type="GO" id="GO:0005737">
    <property type="term" value="C:cytoplasm"/>
    <property type="evidence" value="ECO:0007669"/>
    <property type="project" value="TreeGrafter"/>
</dbReference>
<protein>
    <submittedName>
        <fullName evidence="3">FAD-dependent oxidoreductase</fullName>
    </submittedName>
</protein>
<dbReference type="Pfam" id="PF01266">
    <property type="entry name" value="DAO"/>
    <property type="match status" value="1"/>
</dbReference>
<dbReference type="PANTHER" id="PTHR13847:SF281">
    <property type="entry name" value="FAD DEPENDENT OXIDOREDUCTASE DOMAIN-CONTAINING PROTEIN"/>
    <property type="match status" value="1"/>
</dbReference>
<evidence type="ECO:0000259" key="2">
    <source>
        <dbReference type="Pfam" id="PF01266"/>
    </source>
</evidence>
<dbReference type="SUPFAM" id="SSF51905">
    <property type="entry name" value="FAD/NAD(P)-binding domain"/>
    <property type="match status" value="1"/>
</dbReference>
<dbReference type="Gene3D" id="3.50.50.60">
    <property type="entry name" value="FAD/NAD(P)-binding domain"/>
    <property type="match status" value="1"/>
</dbReference>
<evidence type="ECO:0000313" key="3">
    <source>
        <dbReference type="EMBL" id="PYC47470.1"/>
    </source>
</evidence>
<keyword evidence="1" id="KW-0560">Oxidoreductase</keyword>
<feature type="domain" description="FAD dependent oxidoreductase" evidence="2">
    <location>
        <begin position="40"/>
        <end position="399"/>
    </location>
</feature>
<gene>
    <name evidence="3" type="ORF">DI396_10990</name>
</gene>
<dbReference type="Gene3D" id="3.30.9.10">
    <property type="entry name" value="D-Amino Acid Oxidase, subunit A, domain 2"/>
    <property type="match status" value="1"/>
</dbReference>
<dbReference type="RefSeq" id="WP_110796255.1">
    <property type="nucleotide sequence ID" value="NZ_KZ826485.1"/>
</dbReference>
<proteinExistence type="predicted"/>
<dbReference type="OrthoDB" id="9806601at2"/>
<evidence type="ECO:0000256" key="1">
    <source>
        <dbReference type="ARBA" id="ARBA00023002"/>
    </source>
</evidence>
<accession>A0A2V4NCJ2</accession>
<dbReference type="GO" id="GO:0016491">
    <property type="term" value="F:oxidoreductase activity"/>
    <property type="evidence" value="ECO:0007669"/>
    <property type="project" value="UniProtKB-KW"/>
</dbReference>
<dbReference type="EMBL" id="QFVT01000006">
    <property type="protein sequence ID" value="PYC47470.1"/>
    <property type="molecule type" value="Genomic_DNA"/>
</dbReference>
<sequence>MRRIYPSYTYGAGPRAGCYWPKTESIPPECESVTGSVDADVGIIGAGFTGLNAALALARAGISVAVMEAKDVGFGASGRNGGFCCLGGAALSRKALLRRYGAAGAAAWYRTEVAAIDHVRALLKQHEIDADTHSNGETVLAHSPGSMAHLRADCAAIETDYGITPRLIEAEALAAEGMKGAFHGAMTIPHGFGLNPMKYLAGLARAARVANARIYSHSPVLQIETLRDGYLLHSPQGALRCKQLIVATNGYSSEDLPNWMAGRFLPAQSNVLVTRQLTPEEINLGWSSDQMAYDHRFFLHYFRLLPEGRMLFGMRGGLRSSTQADRQTLTTTRRHFETMFPDWADIETPYAWNGLLCLTPDLEPYCGAIPEMPGAFAAFGFHGNGVAMGSYAGAILADLVQDRTPKRSYPAMMKNLPRRLPMGRFRRLALVPPYLWGAVTGG</sequence>
<reference evidence="3 4" key="1">
    <citation type="submission" date="2018-05" db="EMBL/GenBank/DDBJ databases">
        <title>Oceanovita maritima gen. nov., sp. nov., a marine bacterium in the family Rhodobacteraceae isolated from surface seawater of Lundu port Xiamen, China.</title>
        <authorList>
            <person name="Hetharua B.H."/>
            <person name="Min D."/>
            <person name="Liao H."/>
            <person name="Tian Y."/>
        </authorList>
    </citation>
    <scope>NUCLEOTIDE SEQUENCE [LARGE SCALE GENOMIC DNA]</scope>
    <source>
        <strain evidence="3 4">FSX-11</strain>
    </source>
</reference>
<organism evidence="3 4">
    <name type="scientific">Litorivita pollutaquae</name>
    <dbReference type="NCBI Taxonomy" id="2200892"/>
    <lineage>
        <taxon>Bacteria</taxon>
        <taxon>Pseudomonadati</taxon>
        <taxon>Pseudomonadota</taxon>
        <taxon>Alphaproteobacteria</taxon>
        <taxon>Rhodobacterales</taxon>
        <taxon>Paracoccaceae</taxon>
        <taxon>Litorivita</taxon>
    </lineage>
</organism>
<comment type="caution">
    <text evidence="3">The sequence shown here is derived from an EMBL/GenBank/DDBJ whole genome shotgun (WGS) entry which is preliminary data.</text>
</comment>
<dbReference type="Proteomes" id="UP000248012">
    <property type="component" value="Unassembled WGS sequence"/>
</dbReference>
<keyword evidence="4" id="KW-1185">Reference proteome</keyword>
<dbReference type="InterPro" id="IPR036188">
    <property type="entry name" value="FAD/NAD-bd_sf"/>
</dbReference>
<dbReference type="AlphaFoldDB" id="A0A2V4NCJ2"/>